<evidence type="ECO:0000313" key="3">
    <source>
        <dbReference type="EMBL" id="MBC1321682.1"/>
    </source>
</evidence>
<protein>
    <submittedName>
        <fullName evidence="2">Cell surface protein</fullName>
    </submittedName>
</protein>
<keyword evidence="1" id="KW-0812">Transmembrane</keyword>
<reference evidence="2 4" key="1">
    <citation type="submission" date="2020-03" db="EMBL/GenBank/DDBJ databases">
        <title>Soil Listeria distribution.</title>
        <authorList>
            <person name="Liao J."/>
            <person name="Wiedmann M."/>
        </authorList>
    </citation>
    <scope>NUCLEOTIDE SEQUENCE [LARGE SCALE GENOMIC DNA]</scope>
    <source>
        <strain evidence="2 4">FSL L7-1829</strain>
    </source>
</reference>
<keyword evidence="1" id="KW-1133">Transmembrane helix</keyword>
<proteinExistence type="predicted"/>
<evidence type="ECO:0000313" key="4">
    <source>
        <dbReference type="Proteomes" id="UP000522007"/>
    </source>
</evidence>
<gene>
    <name evidence="2" type="ORF">HB853_01870</name>
    <name evidence="3" type="ORF">HB853_01875</name>
</gene>
<dbReference type="RefSeq" id="WP_185316211.1">
    <property type="nucleotide sequence ID" value="NZ_JACTHC010000019.1"/>
</dbReference>
<evidence type="ECO:0000313" key="2">
    <source>
        <dbReference type="EMBL" id="MBC1321681.1"/>
    </source>
</evidence>
<name>A0A7X0T5D5_LISWE</name>
<evidence type="ECO:0000256" key="1">
    <source>
        <dbReference type="SAM" id="Phobius"/>
    </source>
</evidence>
<keyword evidence="1" id="KW-0472">Membrane</keyword>
<sequence>MKKTTAGIIILVISILGFACFLTLNSKLDKKEAKKEKEVPVYSIHADYNLNVDNPNEVVGGSDYVFVGKVTENTGTTYKDKTPLEQEDGSFKYVGEAFTNYKIKVLYNLKNELVTDKEISLAKQGGIREDGSAYDIFEDDLLPEIGKVYIFNAYTQDDGSLLVSGANSTISFDEKTHNIDTQKELAKTEEVQRYENAVDNQILIEDNNLKSDFDVSQLQ</sequence>
<dbReference type="PROSITE" id="PS51257">
    <property type="entry name" value="PROKAR_LIPOPROTEIN"/>
    <property type="match status" value="1"/>
</dbReference>
<comment type="caution">
    <text evidence="2">The sequence shown here is derived from an EMBL/GenBank/DDBJ whole genome shotgun (WGS) entry which is preliminary data.</text>
</comment>
<feature type="transmembrane region" description="Helical" evidence="1">
    <location>
        <begin position="6"/>
        <end position="25"/>
    </location>
</feature>
<dbReference type="EMBL" id="JAAROP010000001">
    <property type="protein sequence ID" value="MBC1321681.1"/>
    <property type="molecule type" value="Genomic_DNA"/>
</dbReference>
<dbReference type="AlphaFoldDB" id="A0A7X0T5D5"/>
<organism evidence="2 4">
    <name type="scientific">Listeria welshimeri</name>
    <dbReference type="NCBI Taxonomy" id="1643"/>
    <lineage>
        <taxon>Bacteria</taxon>
        <taxon>Bacillati</taxon>
        <taxon>Bacillota</taxon>
        <taxon>Bacilli</taxon>
        <taxon>Bacillales</taxon>
        <taxon>Listeriaceae</taxon>
        <taxon>Listeria</taxon>
    </lineage>
</organism>
<dbReference type="Proteomes" id="UP000522007">
    <property type="component" value="Unassembled WGS sequence"/>
</dbReference>
<accession>A0A7X0T5D5</accession>
<dbReference type="EMBL" id="JAAROP010000001">
    <property type="protein sequence ID" value="MBC1321682.1"/>
    <property type="molecule type" value="Genomic_DNA"/>
</dbReference>